<dbReference type="AlphaFoldDB" id="A0AA88A267"/>
<evidence type="ECO:0000313" key="3">
    <source>
        <dbReference type="EMBL" id="GMN37767.1"/>
    </source>
</evidence>
<dbReference type="EMBL" id="BTGU01002429">
    <property type="protein sequence ID" value="GMN37767.1"/>
    <property type="molecule type" value="Genomic_DNA"/>
</dbReference>
<protein>
    <submittedName>
        <fullName evidence="5">Uncharacterized protein</fullName>
    </submittedName>
</protein>
<name>A0AA88A267_FICCA</name>
<dbReference type="EMBL" id="BTGU01002428">
    <property type="protein sequence ID" value="GMN37758.1"/>
    <property type="molecule type" value="Genomic_DNA"/>
</dbReference>
<evidence type="ECO:0000313" key="5">
    <source>
        <dbReference type="EMBL" id="GMN37798.1"/>
    </source>
</evidence>
<evidence type="ECO:0000313" key="4">
    <source>
        <dbReference type="EMBL" id="GMN37782.1"/>
    </source>
</evidence>
<organism evidence="5 6">
    <name type="scientific">Ficus carica</name>
    <name type="common">Common fig</name>
    <dbReference type="NCBI Taxonomy" id="3494"/>
    <lineage>
        <taxon>Eukaryota</taxon>
        <taxon>Viridiplantae</taxon>
        <taxon>Streptophyta</taxon>
        <taxon>Embryophyta</taxon>
        <taxon>Tracheophyta</taxon>
        <taxon>Spermatophyta</taxon>
        <taxon>Magnoliopsida</taxon>
        <taxon>eudicotyledons</taxon>
        <taxon>Gunneridae</taxon>
        <taxon>Pentapetalae</taxon>
        <taxon>rosids</taxon>
        <taxon>fabids</taxon>
        <taxon>Rosales</taxon>
        <taxon>Moraceae</taxon>
        <taxon>Ficeae</taxon>
        <taxon>Ficus</taxon>
    </lineage>
</organism>
<dbReference type="EMBL" id="BTGU01001890">
    <property type="protein sequence ID" value="GMN30877.1"/>
    <property type="molecule type" value="Genomic_DNA"/>
</dbReference>
<keyword evidence="6" id="KW-1185">Reference proteome</keyword>
<dbReference type="EMBL" id="BTGU01002430">
    <property type="protein sequence ID" value="GMN37782.1"/>
    <property type="molecule type" value="Genomic_DNA"/>
</dbReference>
<gene>
    <name evidence="1" type="ORF">TIFTF001_041518</name>
    <name evidence="2" type="ORF">TIFTF001_042685</name>
    <name evidence="3" type="ORF">TIFTF001_042688</name>
    <name evidence="4" type="ORF">TIFTF001_042691</name>
    <name evidence="5" type="ORF">TIFTF001_042694</name>
</gene>
<comment type="caution">
    <text evidence="5">The sequence shown here is derived from an EMBL/GenBank/DDBJ whole genome shotgun (WGS) entry which is preliminary data.</text>
</comment>
<sequence>MERLQVSLASRCLVADACLWWRTHGERALPDRTWAHFRALVIARYGPILEEGADAPYRDPEIYRDMYHERYYGYVAD</sequence>
<proteinExistence type="predicted"/>
<dbReference type="EMBL" id="BTGU01002431">
    <property type="protein sequence ID" value="GMN37798.1"/>
    <property type="molecule type" value="Genomic_DNA"/>
</dbReference>
<dbReference type="Proteomes" id="UP001187192">
    <property type="component" value="Unassembled WGS sequence"/>
</dbReference>
<evidence type="ECO:0000313" key="2">
    <source>
        <dbReference type="EMBL" id="GMN37758.1"/>
    </source>
</evidence>
<reference evidence="5" key="1">
    <citation type="submission" date="2023-07" db="EMBL/GenBank/DDBJ databases">
        <title>draft genome sequence of fig (Ficus carica).</title>
        <authorList>
            <person name="Takahashi T."/>
            <person name="Nishimura K."/>
        </authorList>
    </citation>
    <scope>NUCLEOTIDE SEQUENCE</scope>
</reference>
<evidence type="ECO:0000313" key="1">
    <source>
        <dbReference type="EMBL" id="GMN30877.1"/>
    </source>
</evidence>
<accession>A0AA88A267</accession>
<evidence type="ECO:0000313" key="6">
    <source>
        <dbReference type="Proteomes" id="UP001187192"/>
    </source>
</evidence>